<dbReference type="InterPro" id="IPR050708">
    <property type="entry name" value="T6SS_VgrG/RHS"/>
</dbReference>
<dbReference type="Gene3D" id="2.180.10.10">
    <property type="entry name" value="RHS repeat-associated core"/>
    <property type="match status" value="1"/>
</dbReference>
<dbReference type="PANTHER" id="PTHR32305:SF15">
    <property type="entry name" value="PROTEIN RHSA-RELATED"/>
    <property type="match status" value="1"/>
</dbReference>
<dbReference type="Proteomes" id="UP001595818">
    <property type="component" value="Unassembled WGS sequence"/>
</dbReference>
<organism evidence="1 2">
    <name type="scientific">Negadavirga shengliensis</name>
    <dbReference type="NCBI Taxonomy" id="1389218"/>
    <lineage>
        <taxon>Bacteria</taxon>
        <taxon>Pseudomonadati</taxon>
        <taxon>Bacteroidota</taxon>
        <taxon>Cytophagia</taxon>
        <taxon>Cytophagales</taxon>
        <taxon>Cyclobacteriaceae</taxon>
        <taxon>Negadavirga</taxon>
    </lineage>
</organism>
<protein>
    <submittedName>
        <fullName evidence="1">RHS repeat domain-containing protein</fullName>
    </submittedName>
</protein>
<name>A0ABV9SW24_9BACT</name>
<dbReference type="InterPro" id="IPR022385">
    <property type="entry name" value="Rhs_assc_core"/>
</dbReference>
<sequence>MSEGPLVVQETHYDPWGLELSGLGFQYEGVKENRYLYNGKELKDDLDFGLYDYGARMYDPAIGRWSVVDPLAEQMRRHSPYNYAFNNPLRFIDPDGMMPCENCPQFRIFANQVEKNLAP</sequence>
<evidence type="ECO:0000313" key="2">
    <source>
        <dbReference type="Proteomes" id="UP001595818"/>
    </source>
</evidence>
<evidence type="ECO:0000313" key="1">
    <source>
        <dbReference type="EMBL" id="MFC4870568.1"/>
    </source>
</evidence>
<reference evidence="2" key="1">
    <citation type="journal article" date="2019" name="Int. J. Syst. Evol. Microbiol.">
        <title>The Global Catalogue of Microorganisms (GCM) 10K type strain sequencing project: providing services to taxonomists for standard genome sequencing and annotation.</title>
        <authorList>
            <consortium name="The Broad Institute Genomics Platform"/>
            <consortium name="The Broad Institute Genome Sequencing Center for Infectious Disease"/>
            <person name="Wu L."/>
            <person name="Ma J."/>
        </authorList>
    </citation>
    <scope>NUCLEOTIDE SEQUENCE [LARGE SCALE GENOMIC DNA]</scope>
    <source>
        <strain evidence="2">CGMCC 4.7466</strain>
    </source>
</reference>
<dbReference type="RefSeq" id="WP_377061215.1">
    <property type="nucleotide sequence ID" value="NZ_JBHSJJ010000001.1"/>
</dbReference>
<keyword evidence="2" id="KW-1185">Reference proteome</keyword>
<dbReference type="PANTHER" id="PTHR32305">
    <property type="match status" value="1"/>
</dbReference>
<dbReference type="NCBIfam" id="TIGR03696">
    <property type="entry name" value="Rhs_assc_core"/>
    <property type="match status" value="1"/>
</dbReference>
<dbReference type="EMBL" id="JBHSJJ010000001">
    <property type="protein sequence ID" value="MFC4870568.1"/>
    <property type="molecule type" value="Genomic_DNA"/>
</dbReference>
<accession>A0ABV9SW24</accession>
<proteinExistence type="predicted"/>
<gene>
    <name evidence="1" type="ORF">ACFPFU_02640</name>
</gene>
<comment type="caution">
    <text evidence="1">The sequence shown here is derived from an EMBL/GenBank/DDBJ whole genome shotgun (WGS) entry which is preliminary data.</text>
</comment>